<proteinExistence type="predicted"/>
<dbReference type="InterPro" id="IPR000086">
    <property type="entry name" value="NUDIX_hydrolase_dom"/>
</dbReference>
<keyword evidence="3" id="KW-1185">Reference proteome</keyword>
<keyword evidence="2" id="KW-0378">Hydrolase</keyword>
<dbReference type="PROSITE" id="PS51462">
    <property type="entry name" value="NUDIX"/>
    <property type="match status" value="1"/>
</dbReference>
<dbReference type="SUPFAM" id="SSF55811">
    <property type="entry name" value="Nudix"/>
    <property type="match status" value="1"/>
</dbReference>
<dbReference type="CDD" id="cd02883">
    <property type="entry name" value="NUDIX_Hydrolase"/>
    <property type="match status" value="1"/>
</dbReference>
<evidence type="ECO:0000313" key="3">
    <source>
        <dbReference type="Proteomes" id="UP000235943"/>
    </source>
</evidence>
<gene>
    <name evidence="2" type="ORF">C1J00_12340</name>
</gene>
<dbReference type="OrthoDB" id="3213872at2"/>
<comment type="caution">
    <text evidence="2">The sequence shown here is derived from an EMBL/GenBank/DDBJ whole genome shotgun (WGS) entry which is preliminary data.</text>
</comment>
<evidence type="ECO:0000259" key="1">
    <source>
        <dbReference type="PROSITE" id="PS51462"/>
    </source>
</evidence>
<dbReference type="EMBL" id="POUC01000068">
    <property type="protein sequence ID" value="PNG21908.1"/>
    <property type="molecule type" value="Genomic_DNA"/>
</dbReference>
<reference evidence="2 3" key="1">
    <citation type="submission" date="2018-01" db="EMBL/GenBank/DDBJ databases">
        <title>Draft genome sequence of Streptomyces sp. 13K301.</title>
        <authorList>
            <person name="Sahin N."/>
            <person name="Saygin H."/>
            <person name="Ay H."/>
        </authorList>
    </citation>
    <scope>NUCLEOTIDE SEQUENCE [LARGE SCALE GENOMIC DNA]</scope>
    <source>
        <strain evidence="2 3">13K301</strain>
    </source>
</reference>
<dbReference type="AlphaFoldDB" id="A0A2N8TSC2"/>
<feature type="domain" description="Nudix hydrolase" evidence="1">
    <location>
        <begin position="21"/>
        <end position="146"/>
    </location>
</feature>
<dbReference type="Pfam" id="PF00293">
    <property type="entry name" value="NUDIX"/>
    <property type="match status" value="1"/>
</dbReference>
<dbReference type="Proteomes" id="UP000235943">
    <property type="component" value="Unassembled WGS sequence"/>
</dbReference>
<accession>A0A2N8TSC2</accession>
<dbReference type="Gene3D" id="3.90.79.10">
    <property type="entry name" value="Nucleoside Triphosphate Pyrophosphohydrolase"/>
    <property type="match status" value="1"/>
</dbReference>
<protein>
    <submittedName>
        <fullName evidence="2">NUDIX hydrolase</fullName>
    </submittedName>
</protein>
<dbReference type="GO" id="GO:0016787">
    <property type="term" value="F:hydrolase activity"/>
    <property type="evidence" value="ECO:0007669"/>
    <property type="project" value="UniProtKB-KW"/>
</dbReference>
<sequence length="157" mass="17064">MAVGAPVRLTPMGASYVPAWEKVTSVSVIAFTAEGTMVVADLDRGLDLPGGHTQQHERCGEETARREAWEETRVLVDGLVPIEVIESDYFGADDLTYMIVYGGLCRHLAPWTPGDDESRGRLLMAPEAFLSRYTAGDPELMTHLVTTAKARIAPCTA</sequence>
<evidence type="ECO:0000313" key="2">
    <source>
        <dbReference type="EMBL" id="PNG21908.1"/>
    </source>
</evidence>
<name>A0A2N8TSC2_9ACTN</name>
<organism evidence="2 3">
    <name type="scientific">Streptomyces cahuitamycinicus</name>
    <dbReference type="NCBI Taxonomy" id="2070367"/>
    <lineage>
        <taxon>Bacteria</taxon>
        <taxon>Bacillati</taxon>
        <taxon>Actinomycetota</taxon>
        <taxon>Actinomycetes</taxon>
        <taxon>Kitasatosporales</taxon>
        <taxon>Streptomycetaceae</taxon>
        <taxon>Streptomyces</taxon>
    </lineage>
</organism>
<dbReference type="InterPro" id="IPR015797">
    <property type="entry name" value="NUDIX_hydrolase-like_dom_sf"/>
</dbReference>